<sequence length="205" mass="20657">MDIVEPEICTVSVGALPATGAASSGWLVAIAVMALLGGAALLALQRHRARATTAGVAAFALALGVGGVVLAPLGNERRAAAAERPSISYSDGCAHLGLDAVTPSPDIRDGLTPGHEQVALSVDVANRFAETIELTADAALKGADGPVVAAVFARELLGEAPEGGVALEPGERTTVLVVVGLPSDQDDDHEGQGRVLELTLTAEET</sequence>
<reference evidence="7" key="1">
    <citation type="journal article" date="2014" name="Int. J. Syst. Evol. Microbiol.">
        <title>Complete genome sequence of Corynebacterium casei LMG S-19264T (=DSM 44701T), isolated from a smear-ripened cheese.</title>
        <authorList>
            <consortium name="US DOE Joint Genome Institute (JGI-PGF)"/>
            <person name="Walter F."/>
            <person name="Albersmeier A."/>
            <person name="Kalinowski J."/>
            <person name="Ruckert C."/>
        </authorList>
    </citation>
    <scope>NUCLEOTIDE SEQUENCE</scope>
    <source>
        <strain evidence="7">CGMCC 1.15794</strain>
    </source>
</reference>
<evidence type="ECO:0000313" key="8">
    <source>
        <dbReference type="Proteomes" id="UP000657592"/>
    </source>
</evidence>
<dbReference type="Proteomes" id="UP000657592">
    <property type="component" value="Unassembled WGS sequence"/>
</dbReference>
<keyword evidence="1" id="KW-0134">Cell wall</keyword>
<reference evidence="7" key="2">
    <citation type="submission" date="2020-09" db="EMBL/GenBank/DDBJ databases">
        <authorList>
            <person name="Sun Q."/>
            <person name="Zhou Y."/>
        </authorList>
    </citation>
    <scope>NUCLEOTIDE SEQUENCE</scope>
    <source>
        <strain evidence="7">CGMCC 1.15794</strain>
    </source>
</reference>
<feature type="transmembrane region" description="Helical" evidence="5">
    <location>
        <begin position="56"/>
        <end position="74"/>
    </location>
</feature>
<evidence type="ECO:0000256" key="2">
    <source>
        <dbReference type="ARBA" id="ARBA00022525"/>
    </source>
</evidence>
<evidence type="ECO:0000313" key="7">
    <source>
        <dbReference type="EMBL" id="GGH38746.1"/>
    </source>
</evidence>
<evidence type="ECO:0000256" key="1">
    <source>
        <dbReference type="ARBA" id="ARBA00022512"/>
    </source>
</evidence>
<feature type="domain" description="Gram-positive cocci surface proteins LPxTG" evidence="6">
    <location>
        <begin position="13"/>
        <end position="47"/>
    </location>
</feature>
<accession>A0A917IEL4</accession>
<dbReference type="EMBL" id="BMJY01000003">
    <property type="protein sequence ID" value="GGH38746.1"/>
    <property type="molecule type" value="Genomic_DNA"/>
</dbReference>
<name>A0A917IEL4_9MICO</name>
<dbReference type="AlphaFoldDB" id="A0A917IEL4"/>
<protein>
    <recommendedName>
        <fullName evidence="6">Gram-positive cocci surface proteins LPxTG domain-containing protein</fullName>
    </recommendedName>
</protein>
<evidence type="ECO:0000256" key="4">
    <source>
        <dbReference type="ARBA" id="ARBA00023088"/>
    </source>
</evidence>
<dbReference type="NCBIfam" id="TIGR01167">
    <property type="entry name" value="LPXTG_anchor"/>
    <property type="match status" value="1"/>
</dbReference>
<evidence type="ECO:0000256" key="3">
    <source>
        <dbReference type="ARBA" id="ARBA00022729"/>
    </source>
</evidence>
<keyword evidence="5" id="KW-1133">Transmembrane helix</keyword>
<proteinExistence type="predicted"/>
<organism evidence="7 8">
    <name type="scientific">Microbacterium album</name>
    <dbReference type="NCBI Taxonomy" id="2053191"/>
    <lineage>
        <taxon>Bacteria</taxon>
        <taxon>Bacillati</taxon>
        <taxon>Actinomycetota</taxon>
        <taxon>Actinomycetes</taxon>
        <taxon>Micrococcales</taxon>
        <taxon>Microbacteriaceae</taxon>
        <taxon>Microbacterium</taxon>
    </lineage>
</organism>
<keyword evidence="2" id="KW-0964">Secreted</keyword>
<keyword evidence="3" id="KW-0732">Signal</keyword>
<evidence type="ECO:0000256" key="5">
    <source>
        <dbReference type="SAM" id="Phobius"/>
    </source>
</evidence>
<feature type="transmembrane region" description="Helical" evidence="5">
    <location>
        <begin position="26"/>
        <end position="44"/>
    </location>
</feature>
<comment type="caution">
    <text evidence="7">The sequence shown here is derived from an EMBL/GenBank/DDBJ whole genome shotgun (WGS) entry which is preliminary data.</text>
</comment>
<dbReference type="Pfam" id="PF00746">
    <property type="entry name" value="Gram_pos_anchor"/>
    <property type="match status" value="1"/>
</dbReference>
<evidence type="ECO:0000259" key="6">
    <source>
        <dbReference type="Pfam" id="PF00746"/>
    </source>
</evidence>
<keyword evidence="5" id="KW-0812">Transmembrane</keyword>
<keyword evidence="8" id="KW-1185">Reference proteome</keyword>
<dbReference type="InterPro" id="IPR019931">
    <property type="entry name" value="LPXTG_anchor"/>
</dbReference>
<dbReference type="RefSeq" id="WP_188755125.1">
    <property type="nucleotide sequence ID" value="NZ_BMJY01000003.1"/>
</dbReference>
<gene>
    <name evidence="7" type="ORF">GCM10010921_09510</name>
</gene>
<keyword evidence="5" id="KW-0472">Membrane</keyword>
<keyword evidence="4" id="KW-0572">Peptidoglycan-anchor</keyword>